<keyword evidence="3" id="KW-1185">Reference proteome</keyword>
<dbReference type="InterPro" id="IPR029044">
    <property type="entry name" value="Nucleotide-diphossugar_trans"/>
</dbReference>
<reference evidence="2 3" key="2">
    <citation type="submission" date="2020-02" db="EMBL/GenBank/DDBJ databases">
        <title>Erythrobacter dongmakensis sp. nov., isolated from a tidal mudflat.</title>
        <authorList>
            <person name="Kim I.S."/>
        </authorList>
    </citation>
    <scope>NUCLEOTIDE SEQUENCE [LARGE SCALE GENOMIC DNA]</scope>
    <source>
        <strain evidence="2 3">GH3-10</strain>
    </source>
</reference>
<dbReference type="GO" id="GO:0047343">
    <property type="term" value="F:glucose-1-phosphate cytidylyltransferase activity"/>
    <property type="evidence" value="ECO:0007669"/>
    <property type="project" value="UniProtKB-EC"/>
</dbReference>
<dbReference type="GO" id="GO:0009243">
    <property type="term" value="P:O antigen biosynthetic process"/>
    <property type="evidence" value="ECO:0007669"/>
    <property type="project" value="InterPro"/>
</dbReference>
<gene>
    <name evidence="2" type="primary">rfbF</name>
    <name evidence="2" type="ORF">GRF63_02155</name>
</gene>
<proteinExistence type="predicted"/>
<dbReference type="Proteomes" id="UP000461409">
    <property type="component" value="Unassembled WGS sequence"/>
</dbReference>
<dbReference type="InterPro" id="IPR046981">
    <property type="entry name" value="G1P_cyt_trans"/>
</dbReference>
<reference evidence="2 3" key="1">
    <citation type="submission" date="2019-12" db="EMBL/GenBank/DDBJ databases">
        <authorList>
            <person name="Lee S.D."/>
        </authorList>
    </citation>
    <scope>NUCLEOTIDE SEQUENCE [LARGE SCALE GENOMIC DNA]</scope>
    <source>
        <strain evidence="2 3">GH3-10</strain>
    </source>
</reference>
<accession>A0A844XAN6</accession>
<dbReference type="InterPro" id="IPR005835">
    <property type="entry name" value="NTP_transferase_dom"/>
</dbReference>
<dbReference type="PANTHER" id="PTHR47183:SF1">
    <property type="entry name" value="GLUCOSE-1-PHOSPHATE CYTIDYLYLTRANSFERASE"/>
    <property type="match status" value="1"/>
</dbReference>
<dbReference type="AlphaFoldDB" id="A0A844XAN6"/>
<dbReference type="NCBIfam" id="TIGR02623">
    <property type="entry name" value="G1P_cyt_trans"/>
    <property type="match status" value="1"/>
</dbReference>
<comment type="caution">
    <text evidence="2">The sequence shown here is derived from an EMBL/GenBank/DDBJ whole genome shotgun (WGS) entry which is preliminary data.</text>
</comment>
<protein>
    <submittedName>
        <fullName evidence="2">Glucose-1-phosphate cytidylyltransferase</fullName>
        <ecNumber evidence="2">2.7.7.33</ecNumber>
    </submittedName>
</protein>
<dbReference type="Pfam" id="PF00483">
    <property type="entry name" value="NTP_transferase"/>
    <property type="match status" value="1"/>
</dbReference>
<organism evidence="2 3">
    <name type="scientific">Aurantiacibacter rhizosphaerae</name>
    <dbReference type="NCBI Taxonomy" id="2691582"/>
    <lineage>
        <taxon>Bacteria</taxon>
        <taxon>Pseudomonadati</taxon>
        <taxon>Pseudomonadota</taxon>
        <taxon>Alphaproteobacteria</taxon>
        <taxon>Sphingomonadales</taxon>
        <taxon>Erythrobacteraceae</taxon>
        <taxon>Aurantiacibacter</taxon>
    </lineage>
</organism>
<keyword evidence="2" id="KW-0548">Nucleotidyltransferase</keyword>
<keyword evidence="2" id="KW-0808">Transferase</keyword>
<evidence type="ECO:0000259" key="1">
    <source>
        <dbReference type="Pfam" id="PF00483"/>
    </source>
</evidence>
<dbReference type="SUPFAM" id="SSF53448">
    <property type="entry name" value="Nucleotide-diphospho-sugar transferases"/>
    <property type="match status" value="1"/>
</dbReference>
<sequence length="259" mass="29501">MQVALLCGGLGTRLNEETVSKPKPMVEIGEKPMLWHLMRYYRHFGHSDFVLCTGYKGHLIKDYFINYKYNASDILVDMAKGNVTLLDEPQADMDWTVTIQDTGIPTQTGSRLKQALKHLKDDVFMATYGDGLCDVDLDRLLAHHNASGKLATVTAVRPSSRFGELGLHGDSVTSFEEKPQTGKGWINGGFFVFSRSIFEDLPDDDTITLEAGVLQPLAREGHLSVYRHDGFWQCMDTLREKQLLDQYWRDDRAPWKIWR</sequence>
<dbReference type="InterPro" id="IPR013446">
    <property type="entry name" value="G1P_cyt_trans-like"/>
</dbReference>
<dbReference type="Gene3D" id="3.90.550.10">
    <property type="entry name" value="Spore Coat Polysaccharide Biosynthesis Protein SpsA, Chain A"/>
    <property type="match status" value="1"/>
</dbReference>
<name>A0A844XAN6_9SPHN</name>
<dbReference type="EC" id="2.7.7.33" evidence="2"/>
<dbReference type="EMBL" id="WUBR01000001">
    <property type="protein sequence ID" value="MWV26698.1"/>
    <property type="molecule type" value="Genomic_DNA"/>
</dbReference>
<dbReference type="CDD" id="cd02524">
    <property type="entry name" value="G1P_cytidylyltransferase"/>
    <property type="match status" value="1"/>
</dbReference>
<dbReference type="PANTHER" id="PTHR47183">
    <property type="entry name" value="GLUCOSE-1-PHOSPHATE CYTIDYLYLTRANSFERASE-RELATED"/>
    <property type="match status" value="1"/>
</dbReference>
<dbReference type="RefSeq" id="WP_160484367.1">
    <property type="nucleotide sequence ID" value="NZ_WUBR01000001.1"/>
</dbReference>
<evidence type="ECO:0000313" key="2">
    <source>
        <dbReference type="EMBL" id="MWV26698.1"/>
    </source>
</evidence>
<feature type="domain" description="Nucleotidyl transferase" evidence="1">
    <location>
        <begin position="5"/>
        <end position="231"/>
    </location>
</feature>
<evidence type="ECO:0000313" key="3">
    <source>
        <dbReference type="Proteomes" id="UP000461409"/>
    </source>
</evidence>